<comment type="subcellular location">
    <subcellularLocation>
        <location evidence="1">Membrane</location>
        <topology evidence="1">Multi-pass membrane protein</topology>
    </subcellularLocation>
</comment>
<keyword evidence="8" id="KW-0675">Receptor</keyword>
<keyword evidence="3" id="KW-0589">Pheromone response</keyword>
<feature type="transmembrane region" description="Helical" evidence="11">
    <location>
        <begin position="117"/>
        <end position="141"/>
    </location>
</feature>
<keyword evidence="12" id="KW-0732">Signal</keyword>
<feature type="transmembrane region" description="Helical" evidence="11">
    <location>
        <begin position="161"/>
        <end position="184"/>
    </location>
</feature>
<dbReference type="CDD" id="cd14966">
    <property type="entry name" value="7tmD_STE3"/>
    <property type="match status" value="1"/>
</dbReference>
<dbReference type="Pfam" id="PF02076">
    <property type="entry name" value="STE3"/>
    <property type="match status" value="1"/>
</dbReference>
<evidence type="ECO:0000256" key="10">
    <source>
        <dbReference type="SAM" id="MobiDB-lite"/>
    </source>
</evidence>
<keyword evidence="4 11" id="KW-0812">Transmembrane</keyword>
<protein>
    <recommendedName>
        <fullName evidence="15">A-pheromone receptor</fullName>
    </recommendedName>
</protein>
<evidence type="ECO:0000256" key="9">
    <source>
        <dbReference type="ARBA" id="ARBA00023224"/>
    </source>
</evidence>
<evidence type="ECO:0000256" key="2">
    <source>
        <dbReference type="ARBA" id="ARBA00011085"/>
    </source>
</evidence>
<dbReference type="EMBL" id="OX365767">
    <property type="protein sequence ID" value="CAI4034598.1"/>
    <property type="molecule type" value="Genomic_DNA"/>
</dbReference>
<keyword evidence="5 11" id="KW-1133">Transmembrane helix</keyword>
<proteinExistence type="inferred from homology"/>
<sequence length="470" mass="53005">MSYKSTIIGLCLLAVILLVPPLAWHSHTQNIPAIILIAWLLIMNMTCIVDAAIWSGEDFLTRWDGKGWCDIVIKLQVGANIGISCAVTNIIYNLHAILKADSVLPNLSSWTKIVKDLVISLLTPVIIMGFSYLLQVFRYGIARYNGCQNLLSPTWITTVLYTMWMLIWSFVGAVYATLVLIVFYKKRKDVRDILHCTNSGLNLTRFARLLIFCFIIILVMFPFSIYTFVQDLQQVGGQYSFKNTHSSTIWNTIIKFDPGRPIYNIWLYVLMSYLVFLIFGLGSDALNMYSKFLRSIKLGFVLDLWRNFVDRNKEKRVGKLLSKLSSSKGCNNPFSTDSENYIPTCTETYSPCTGTPISQAHFYVDYRTPEDLGRSQNKSKKNLFTKGEADCILDEMELEESMRIPYVTRGQSFDDEASLGGLSKVTLDYSEKLHNSASSNFEGDSLCPSPTFKEGDSSSIEHSSEGTAGP</sequence>
<dbReference type="GO" id="GO:0004932">
    <property type="term" value="F:mating-type factor pheromone receptor activity"/>
    <property type="evidence" value="ECO:0007669"/>
    <property type="project" value="InterPro"/>
</dbReference>
<keyword evidence="7 11" id="KW-0472">Membrane</keyword>
<keyword evidence="6" id="KW-0297">G-protein coupled receptor</keyword>
<keyword evidence="9" id="KW-0807">Transducer</keyword>
<evidence type="ECO:0000313" key="14">
    <source>
        <dbReference type="Proteomes" id="UP001161438"/>
    </source>
</evidence>
<keyword evidence="14" id="KW-1185">Reference proteome</keyword>
<evidence type="ECO:0000256" key="4">
    <source>
        <dbReference type="ARBA" id="ARBA00022692"/>
    </source>
</evidence>
<evidence type="ECO:0000256" key="1">
    <source>
        <dbReference type="ARBA" id="ARBA00004141"/>
    </source>
</evidence>
<dbReference type="InterPro" id="IPR001499">
    <property type="entry name" value="GPCR_STE3"/>
</dbReference>
<dbReference type="PANTHER" id="PTHR28097:SF1">
    <property type="entry name" value="PHEROMONE A FACTOR RECEPTOR"/>
    <property type="match status" value="1"/>
</dbReference>
<evidence type="ECO:0000256" key="11">
    <source>
        <dbReference type="SAM" id="Phobius"/>
    </source>
</evidence>
<evidence type="ECO:0000256" key="6">
    <source>
        <dbReference type="ARBA" id="ARBA00023040"/>
    </source>
</evidence>
<dbReference type="GeneID" id="80919431"/>
<dbReference type="Proteomes" id="UP001161438">
    <property type="component" value="Chromosome 11"/>
</dbReference>
<feature type="transmembrane region" description="Helical" evidence="11">
    <location>
        <begin position="33"/>
        <end position="54"/>
    </location>
</feature>
<feature type="transmembrane region" description="Helical" evidence="11">
    <location>
        <begin position="265"/>
        <end position="286"/>
    </location>
</feature>
<feature type="signal peptide" evidence="12">
    <location>
        <begin position="1"/>
        <end position="25"/>
    </location>
</feature>
<evidence type="ECO:0000256" key="3">
    <source>
        <dbReference type="ARBA" id="ARBA00022507"/>
    </source>
</evidence>
<feature type="region of interest" description="Disordered" evidence="10">
    <location>
        <begin position="436"/>
        <end position="470"/>
    </location>
</feature>
<comment type="similarity">
    <text evidence="2">Belongs to the G-protein coupled receptor 4 family.</text>
</comment>
<evidence type="ECO:0000313" key="13">
    <source>
        <dbReference type="EMBL" id="CAI4034598.1"/>
    </source>
</evidence>
<dbReference type="GO" id="GO:0005886">
    <property type="term" value="C:plasma membrane"/>
    <property type="evidence" value="ECO:0007669"/>
    <property type="project" value="TreeGrafter"/>
</dbReference>
<feature type="chain" id="PRO_5041430351" description="A-pheromone receptor" evidence="12">
    <location>
        <begin position="26"/>
        <end position="470"/>
    </location>
</feature>
<accession>A0AA35IPM6</accession>
<gene>
    <name evidence="13" type="primary">SMKI11G0430</name>
    <name evidence="13" type="ORF">SMKI_11G0430</name>
</gene>
<dbReference type="GO" id="GO:0000750">
    <property type="term" value="P:pheromone-dependent signal transduction involved in conjugation with cellular fusion"/>
    <property type="evidence" value="ECO:0007669"/>
    <property type="project" value="TreeGrafter"/>
</dbReference>
<name>A0AA35IPM6_SACMI</name>
<dbReference type="PRINTS" id="PR00899">
    <property type="entry name" value="GPCRSTE3"/>
</dbReference>
<dbReference type="PANTHER" id="PTHR28097">
    <property type="entry name" value="PHEROMONE A FACTOR RECEPTOR"/>
    <property type="match status" value="1"/>
</dbReference>
<evidence type="ECO:0000256" key="5">
    <source>
        <dbReference type="ARBA" id="ARBA00022989"/>
    </source>
</evidence>
<dbReference type="AlphaFoldDB" id="A0AA35IPM6"/>
<evidence type="ECO:0000256" key="7">
    <source>
        <dbReference type="ARBA" id="ARBA00023136"/>
    </source>
</evidence>
<evidence type="ECO:0000256" key="8">
    <source>
        <dbReference type="ARBA" id="ARBA00023170"/>
    </source>
</evidence>
<evidence type="ECO:0000256" key="12">
    <source>
        <dbReference type="SAM" id="SignalP"/>
    </source>
</evidence>
<dbReference type="RefSeq" id="XP_056077718.1">
    <property type="nucleotide sequence ID" value="XM_056223729.1"/>
</dbReference>
<reference evidence="13" key="1">
    <citation type="submission" date="2022-10" db="EMBL/GenBank/DDBJ databases">
        <authorList>
            <person name="Byrne P K."/>
        </authorList>
    </citation>
    <scope>NUCLEOTIDE SEQUENCE</scope>
    <source>
        <strain evidence="13">IFO1815</strain>
    </source>
</reference>
<feature type="transmembrane region" description="Helical" evidence="11">
    <location>
        <begin position="209"/>
        <end position="229"/>
    </location>
</feature>
<evidence type="ECO:0008006" key="15">
    <source>
        <dbReference type="Google" id="ProtNLM"/>
    </source>
</evidence>
<organism evidence="13 14">
    <name type="scientific">Saccharomyces mikatae IFO 1815</name>
    <dbReference type="NCBI Taxonomy" id="226126"/>
    <lineage>
        <taxon>Eukaryota</taxon>
        <taxon>Fungi</taxon>
        <taxon>Dikarya</taxon>
        <taxon>Ascomycota</taxon>
        <taxon>Saccharomycotina</taxon>
        <taxon>Saccharomycetes</taxon>
        <taxon>Saccharomycetales</taxon>
        <taxon>Saccharomycetaceae</taxon>
        <taxon>Saccharomyces</taxon>
    </lineage>
</organism>